<reference evidence="2" key="2">
    <citation type="submission" date="2021-04" db="EMBL/GenBank/DDBJ databases">
        <authorList>
            <person name="Podell S."/>
        </authorList>
    </citation>
    <scope>NUCLEOTIDE SEQUENCE</scope>
    <source>
        <strain evidence="2">Hildebrandi</strain>
    </source>
</reference>
<dbReference type="InterPro" id="IPR008027">
    <property type="entry name" value="QCR9"/>
</dbReference>
<dbReference type="Pfam" id="PF05365">
    <property type="entry name" value="UCR_UQCRX_QCR9"/>
    <property type="match status" value="1"/>
</dbReference>
<reference evidence="2" key="1">
    <citation type="journal article" date="2021" name="Sci. Rep.">
        <title>Diploid genomic architecture of Nitzschia inconspicua, an elite biomass production diatom.</title>
        <authorList>
            <person name="Oliver A."/>
            <person name="Podell S."/>
            <person name="Pinowska A."/>
            <person name="Traller J.C."/>
            <person name="Smith S.R."/>
            <person name="McClure R."/>
            <person name="Beliaev A."/>
            <person name="Bohutskyi P."/>
            <person name="Hill E.A."/>
            <person name="Rabines A."/>
            <person name="Zheng H."/>
            <person name="Allen L.Z."/>
            <person name="Kuo A."/>
            <person name="Grigoriev I.V."/>
            <person name="Allen A.E."/>
            <person name="Hazlebeck D."/>
            <person name="Allen E.E."/>
        </authorList>
    </citation>
    <scope>NUCLEOTIDE SEQUENCE</scope>
    <source>
        <strain evidence="2">Hildebrandi</strain>
    </source>
</reference>
<dbReference type="AlphaFoldDB" id="A0A9K3PES7"/>
<feature type="compositionally biased region" description="Acidic residues" evidence="1">
    <location>
        <begin position="98"/>
        <end position="114"/>
    </location>
</feature>
<gene>
    <name evidence="2" type="ORF">IV203_022179</name>
</gene>
<comment type="caution">
    <text evidence="2">The sequence shown here is derived from an EMBL/GenBank/DDBJ whole genome shotgun (WGS) entry which is preliminary data.</text>
</comment>
<proteinExistence type="predicted"/>
<keyword evidence="3" id="KW-1185">Reference proteome</keyword>
<dbReference type="PANTHER" id="PTHR12980:SF0">
    <property type="entry name" value="CYTOCHROME B-C1 COMPLEX SUBUNIT 9"/>
    <property type="match status" value="1"/>
</dbReference>
<evidence type="ECO:0000313" key="2">
    <source>
        <dbReference type="EMBL" id="KAG7344171.1"/>
    </source>
</evidence>
<name>A0A9K3PES7_9STRA</name>
<dbReference type="EMBL" id="JAGRRH010000023">
    <property type="protein sequence ID" value="KAG7344171.1"/>
    <property type="molecule type" value="Genomic_DNA"/>
</dbReference>
<evidence type="ECO:0000256" key="1">
    <source>
        <dbReference type="SAM" id="MobiDB-lite"/>
    </source>
</evidence>
<dbReference type="Proteomes" id="UP000693970">
    <property type="component" value="Unassembled WGS sequence"/>
</dbReference>
<dbReference type="GO" id="GO:0005739">
    <property type="term" value="C:mitochondrion"/>
    <property type="evidence" value="ECO:0007669"/>
    <property type="project" value="GOC"/>
</dbReference>
<organism evidence="2 3">
    <name type="scientific">Nitzschia inconspicua</name>
    <dbReference type="NCBI Taxonomy" id="303405"/>
    <lineage>
        <taxon>Eukaryota</taxon>
        <taxon>Sar</taxon>
        <taxon>Stramenopiles</taxon>
        <taxon>Ochrophyta</taxon>
        <taxon>Bacillariophyta</taxon>
        <taxon>Bacillariophyceae</taxon>
        <taxon>Bacillariophycidae</taxon>
        <taxon>Bacillariales</taxon>
        <taxon>Bacillariaceae</taxon>
        <taxon>Nitzschia</taxon>
    </lineage>
</organism>
<accession>A0A9K3PES7</accession>
<dbReference type="OrthoDB" id="44067at2759"/>
<dbReference type="PANTHER" id="PTHR12980">
    <property type="entry name" value="UBIQUINOL-CYTOCHROME C REDUCTASE COMPLEX, SUBUNIT X"/>
    <property type="match status" value="1"/>
</dbReference>
<sequence>MIFRLASIARSQATLAGRRYASSSVTTSTSSKPLSPLNSFARAWYNMFGSSTARYATFLAVGVIAVELITNATTDALWELNNRGKTYKQVDWSKFDPPDDDEEEEEEEEEDDDE</sequence>
<protein>
    <submittedName>
        <fullName evidence="2">Ubiquinol-cytochrome C reductase, UQCRX/QCR9 like protein</fullName>
    </submittedName>
</protein>
<evidence type="ECO:0000313" key="3">
    <source>
        <dbReference type="Proteomes" id="UP000693970"/>
    </source>
</evidence>
<dbReference type="GO" id="GO:0006122">
    <property type="term" value="P:mitochondrial electron transport, ubiquinol to cytochrome c"/>
    <property type="evidence" value="ECO:0007669"/>
    <property type="project" value="InterPro"/>
</dbReference>
<feature type="region of interest" description="Disordered" evidence="1">
    <location>
        <begin position="89"/>
        <end position="114"/>
    </location>
</feature>